<dbReference type="AlphaFoldDB" id="A0A450RX40"/>
<dbReference type="EMBL" id="CAADEY010000006">
    <property type="protein sequence ID" value="VFJ43684.1"/>
    <property type="molecule type" value="Genomic_DNA"/>
</dbReference>
<protein>
    <submittedName>
        <fullName evidence="1">Uncharacterized protein</fullName>
    </submittedName>
</protein>
<proteinExistence type="predicted"/>
<accession>A0A450RX40</accession>
<sequence length="89" mass="10051">MTIALSVGIFAGLIPVRYHVVAFVRENIVTKEATAKLELCFITRQKWSGKRSLHFVAEHFKAIFNTVREHNSSFAYSSKVAVIVSKTRP</sequence>
<name>A0A450RX40_9GAMM</name>
<organism evidence="1">
    <name type="scientific">Candidatus Kentrum sp. DK</name>
    <dbReference type="NCBI Taxonomy" id="2126562"/>
    <lineage>
        <taxon>Bacteria</taxon>
        <taxon>Pseudomonadati</taxon>
        <taxon>Pseudomonadota</taxon>
        <taxon>Gammaproteobacteria</taxon>
        <taxon>Candidatus Kentrum</taxon>
    </lineage>
</organism>
<gene>
    <name evidence="1" type="ORF">BECKDK2373C_GA0170839_100629</name>
</gene>
<reference evidence="1" key="1">
    <citation type="submission" date="2019-02" db="EMBL/GenBank/DDBJ databases">
        <authorList>
            <person name="Gruber-Vodicka R. H."/>
            <person name="Seah K. B. B."/>
        </authorList>
    </citation>
    <scope>NUCLEOTIDE SEQUENCE</scope>
    <source>
        <strain evidence="1">BECK_DK161</strain>
    </source>
</reference>
<evidence type="ECO:0000313" key="1">
    <source>
        <dbReference type="EMBL" id="VFJ43684.1"/>
    </source>
</evidence>